<dbReference type="RefSeq" id="WP_155435102.1">
    <property type="nucleotide sequence ID" value="NZ_JBHLXK010000005.1"/>
</dbReference>
<dbReference type="EMBL" id="WNKW01000003">
    <property type="protein sequence ID" value="MTW33745.1"/>
    <property type="molecule type" value="Genomic_DNA"/>
</dbReference>
<dbReference type="InterPro" id="IPR007139">
    <property type="entry name" value="DUF349"/>
</dbReference>
<evidence type="ECO:0000313" key="1">
    <source>
        <dbReference type="EMBL" id="MTW33745.1"/>
    </source>
</evidence>
<comment type="caution">
    <text evidence="1">The sequence shown here is derived from an EMBL/GenBank/DDBJ whole genome shotgun (WGS) entry which is preliminary data.</text>
</comment>
<evidence type="ECO:0000313" key="2">
    <source>
        <dbReference type="Proteomes" id="UP000735592"/>
    </source>
</evidence>
<dbReference type="Proteomes" id="UP000735592">
    <property type="component" value="Unassembled WGS sequence"/>
</dbReference>
<accession>A0ABW9SNY6</accession>
<keyword evidence="2" id="KW-1185">Reference proteome</keyword>
<organism evidence="1 2">
    <name type="scientific">Pseudoduganella danionis</name>
    <dbReference type="NCBI Taxonomy" id="1890295"/>
    <lineage>
        <taxon>Bacteria</taxon>
        <taxon>Pseudomonadati</taxon>
        <taxon>Pseudomonadota</taxon>
        <taxon>Betaproteobacteria</taxon>
        <taxon>Burkholderiales</taxon>
        <taxon>Oxalobacteraceae</taxon>
        <taxon>Telluria group</taxon>
        <taxon>Pseudoduganella</taxon>
    </lineage>
</organism>
<gene>
    <name evidence="1" type="ORF">GM655_13055</name>
</gene>
<reference evidence="1 2" key="1">
    <citation type="submission" date="2019-11" db="EMBL/GenBank/DDBJ databases">
        <title>Type strains purchased from KCTC, JCM and DSMZ.</title>
        <authorList>
            <person name="Lu H."/>
        </authorList>
    </citation>
    <scope>NUCLEOTIDE SEQUENCE [LARGE SCALE GENOMIC DNA]</scope>
    <source>
        <strain evidence="1 2">DSM 103461</strain>
    </source>
</reference>
<proteinExistence type="predicted"/>
<dbReference type="Pfam" id="PF03993">
    <property type="entry name" value="DUF349"/>
    <property type="match status" value="2"/>
</dbReference>
<name>A0ABW9SNY6_9BURK</name>
<protein>
    <submittedName>
        <fullName evidence="1">DUF349 domain-containing protein</fullName>
    </submittedName>
</protein>
<sequence>MFEFIFKRNGENAGVAPAATETAASTAAAASAERREQQTQQAAALAGDEAAAVALILQSEFAGVRLQAAEHVRSLPLLEQVLQAMRNTDRRVAKLMQSRLDAIRYHEAEQRKAAACLELAARMLADEKLTPNQVAELDRQWSITTADAAQAISFASQRMALDARLQAQVQLQRQMIDALAALRQLPTSMDDKAAAQAALEQFAAQFERCQQDAEHATLPKHLLMDFAAALSQTRAALAAGQAKVAASAAAAVAQPVAVAAATESAAASGTAGPGAAGVAYATGASDAATTAAAATAAAVSASAAAASAAPAGRPAKAAAPDPQFLSTLDALEQALEQGLLHAAAEHDKWLKEHKAKLAPAVTERLNHLRAELKRLSDWARWSGNVSREELVKVVEELPALGLAMSELAKKVGSMRERWKALDAVSGHAPRSLWERFDRACTTAYAPAAAHFKQLADERHANAAKAQALIEETRAMAQAAAEGVDLKNVAAAGQRLRQMWSRLGAMERKEKRKLEQAFDKALGQMLAPLTQQRKIEVTRREQLIQEAEQLQPTERHALDLLKRLQERWQEQAKALPLERKAEQALWQRFRTACDAVYSKRKEVAHAADHERKAHLHAREALCAQLETATFSGDDKAQLAAIAALLRETASAWQHAGTVPRAAEARISQRYQAAQAHVQAQADAIRRRSGAAQAHALRDKLRLCQALEGQLAQGSAANGAATAEEWQARWMAIPKLGGEYEKALGGRYNAALALLGSDAASYLAQLEANRERLLAEVLRLEIVAGVDSGAEFARERLKMQVEVLQSSLKSGQKPQSATAAYLQLCAMPALADDRTVSRIEALFRRIGGGER</sequence>